<evidence type="ECO:0000313" key="6">
    <source>
        <dbReference type="Proteomes" id="UP000316316"/>
    </source>
</evidence>
<dbReference type="RefSeq" id="WP_144324800.1">
    <property type="nucleotide sequence ID" value="NZ_JAOUSU010000025.1"/>
</dbReference>
<sequence>MAEELKPSTFYTVYGEPQLDQSKQDALLYLYQPIIGSNALSLYLTFVSDVSIEGKSASLMHTDLLAAVDTGLMNLVKAREQLEGIGLLETFQKTDNEIGMSLLYQLHPPLIPEKFFQDPLMAYLLMDKVGKRRYERLVERFKPKTFEKGEVKNITKRFREVYRFDDKAFASQSESLEQTQEAFSTQTDFDWSLFTQQLKRFNLFLSYDDREKLQTFQTLYGLNELDLAEYVAKASAGEKNGLNFSYLRQLINKEKRPNVSAEPKETMIDSSSSANNGSFSPQELEVIAQSKKIAPVTFLRAIKREKGGFETNTEVRLLEELISRNLLPKSVINIIINYILVIQNQAVINANYLNAIANDWAQKKIISPEAAITHVRENNQKLVRKPQTSRPAYQKRGAGRKEALPEHIKQPPKETKLTPEKEAELNRKLAEYLSKEGDD</sequence>
<proteinExistence type="inferred from homology"/>
<dbReference type="InterPro" id="IPR006343">
    <property type="entry name" value="DnaB/C_C"/>
</dbReference>
<feature type="domain" description="Replicative helicase loading/DNA remodeling protein DnaB N-terminal winged helix" evidence="4">
    <location>
        <begin position="6"/>
        <end position="248"/>
    </location>
</feature>
<accession>A0A8B5W1A4</accession>
<dbReference type="EMBL" id="PDXQ01000001">
    <property type="protein sequence ID" value="TRZ34085.1"/>
    <property type="molecule type" value="Genomic_DNA"/>
</dbReference>
<evidence type="ECO:0000259" key="3">
    <source>
        <dbReference type="Pfam" id="PF07261"/>
    </source>
</evidence>
<evidence type="ECO:0008006" key="7">
    <source>
        <dbReference type="Google" id="ProtNLM"/>
    </source>
</evidence>
<evidence type="ECO:0000259" key="4">
    <source>
        <dbReference type="Pfam" id="PF25888"/>
    </source>
</evidence>
<protein>
    <recommendedName>
        <fullName evidence="7">DnaD domain-containing protein</fullName>
    </recommendedName>
</protein>
<dbReference type="InterPro" id="IPR058660">
    <property type="entry name" value="WHD_DnaB"/>
</dbReference>
<comment type="similarity">
    <text evidence="1">Belongs to the DnaB/DnaD family.</text>
</comment>
<name>A0A8B5W1A4_ENTAV</name>
<evidence type="ECO:0000256" key="1">
    <source>
        <dbReference type="ARBA" id="ARBA00093462"/>
    </source>
</evidence>
<dbReference type="Pfam" id="PF07261">
    <property type="entry name" value="DnaB_2"/>
    <property type="match status" value="1"/>
</dbReference>
<reference evidence="5 6" key="1">
    <citation type="submission" date="2017-10" db="EMBL/GenBank/DDBJ databases">
        <title>FDA dAtabase for Regulatory Grade micrObial Sequences (FDA-ARGOS): Supporting development and validation of Infectious Disease Dx tests.</title>
        <authorList>
            <person name="Campos J."/>
            <person name="Goldberg B."/>
            <person name="Tallon L.J."/>
            <person name="Sadzewicz L."/>
            <person name="Sengamalay N."/>
            <person name="Ott S."/>
            <person name="Godinez A."/>
            <person name="Nagaraj S."/>
            <person name="Vyas G."/>
            <person name="Aluvathingal J."/>
            <person name="Nadendla S."/>
            <person name="Geyer C."/>
            <person name="Nandy P."/>
            <person name="Hobson J."/>
            <person name="Sichtig H."/>
        </authorList>
    </citation>
    <scope>NUCLEOTIDE SEQUENCE [LARGE SCALE GENOMIC DNA]</scope>
    <source>
        <strain evidence="5 6">FDAARGOS_185</strain>
    </source>
</reference>
<feature type="region of interest" description="Disordered" evidence="2">
    <location>
        <begin position="378"/>
        <end position="422"/>
    </location>
</feature>
<feature type="domain" description="DnaB/C C-terminal" evidence="3">
    <location>
        <begin position="300"/>
        <end position="374"/>
    </location>
</feature>
<evidence type="ECO:0000256" key="2">
    <source>
        <dbReference type="SAM" id="MobiDB-lite"/>
    </source>
</evidence>
<dbReference type="Pfam" id="PF25888">
    <property type="entry name" value="WHD_DnaB"/>
    <property type="match status" value="1"/>
</dbReference>
<evidence type="ECO:0000313" key="5">
    <source>
        <dbReference type="EMBL" id="TRZ34085.1"/>
    </source>
</evidence>
<organism evidence="5 6">
    <name type="scientific">Enterococcus avium</name>
    <name type="common">Streptococcus avium</name>
    <dbReference type="NCBI Taxonomy" id="33945"/>
    <lineage>
        <taxon>Bacteria</taxon>
        <taxon>Bacillati</taxon>
        <taxon>Bacillota</taxon>
        <taxon>Bacilli</taxon>
        <taxon>Lactobacillales</taxon>
        <taxon>Enterococcaceae</taxon>
        <taxon>Enterococcus</taxon>
    </lineage>
</organism>
<feature type="compositionally biased region" description="Basic and acidic residues" evidence="2">
    <location>
        <begin position="399"/>
        <end position="422"/>
    </location>
</feature>
<gene>
    <name evidence="5" type="ORF">AUF17_08280</name>
</gene>
<feature type="compositionally biased region" description="Basic and acidic residues" evidence="2">
    <location>
        <begin position="257"/>
        <end position="267"/>
    </location>
</feature>
<feature type="region of interest" description="Disordered" evidence="2">
    <location>
        <begin position="257"/>
        <end position="277"/>
    </location>
</feature>
<dbReference type="AlphaFoldDB" id="A0A8B5W1A4"/>
<dbReference type="Proteomes" id="UP000316316">
    <property type="component" value="Unassembled WGS sequence"/>
</dbReference>
<comment type="caution">
    <text evidence="5">The sequence shown here is derived from an EMBL/GenBank/DDBJ whole genome shotgun (WGS) entry which is preliminary data.</text>
</comment>